<reference evidence="2" key="1">
    <citation type="submission" date="2018-05" db="EMBL/GenBank/DDBJ databases">
        <authorList>
            <person name="Lanie J.A."/>
            <person name="Ng W.-L."/>
            <person name="Kazmierczak K.M."/>
            <person name="Andrzejewski T.M."/>
            <person name="Davidsen T.M."/>
            <person name="Wayne K.J."/>
            <person name="Tettelin H."/>
            <person name="Glass J.I."/>
            <person name="Rusch D."/>
            <person name="Podicherti R."/>
            <person name="Tsui H.-C.T."/>
            <person name="Winkler M.E."/>
        </authorList>
    </citation>
    <scope>NUCLEOTIDE SEQUENCE</scope>
</reference>
<sequence>VRYNNTLAIIFLFGILYSQARQPDELPIGLTEEEKNNIHLIYEMGRDTDPPVAPVRNIAEYERMSGVLIRYPFGISLDIIRELAEDLIVYCLVSSSQQNSALNSMNNANVNTNNVEFITGPTDSYWTRDYGPWWVVDGNSNMSIVDFTYNRPRPNDNDAPLKTSQLLNVPYYSVDIVHAGGNYMTDGYGTSASSNLVYEENAMSNDALDNLMNAYYGINTYHVIADPNNTYI</sequence>
<evidence type="ECO:0000256" key="1">
    <source>
        <dbReference type="ARBA" id="ARBA00022801"/>
    </source>
</evidence>
<keyword evidence="1" id="KW-0378">Hydrolase</keyword>
<feature type="non-terminal residue" evidence="2">
    <location>
        <position position="1"/>
    </location>
</feature>
<dbReference type="InterPro" id="IPR007466">
    <property type="entry name" value="Peptidyl-Arg-deiminase_porph"/>
</dbReference>
<dbReference type="Gene3D" id="3.75.10.10">
    <property type="entry name" value="L-arginine/glycine Amidinotransferase, Chain A"/>
    <property type="match status" value="1"/>
</dbReference>
<accession>A0A382QD19</accession>
<feature type="non-terminal residue" evidence="2">
    <location>
        <position position="232"/>
    </location>
</feature>
<organism evidence="2">
    <name type="scientific">marine metagenome</name>
    <dbReference type="NCBI Taxonomy" id="408172"/>
    <lineage>
        <taxon>unclassified sequences</taxon>
        <taxon>metagenomes</taxon>
        <taxon>ecological metagenomes</taxon>
    </lineage>
</organism>
<dbReference type="AlphaFoldDB" id="A0A382QD19"/>
<name>A0A382QD19_9ZZZZ</name>
<dbReference type="GO" id="GO:0004668">
    <property type="term" value="F:protein-arginine deiminase activity"/>
    <property type="evidence" value="ECO:0007669"/>
    <property type="project" value="InterPro"/>
</dbReference>
<proteinExistence type="predicted"/>
<dbReference type="EMBL" id="UINC01113285">
    <property type="protein sequence ID" value="SVC82785.1"/>
    <property type="molecule type" value="Genomic_DNA"/>
</dbReference>
<evidence type="ECO:0000313" key="2">
    <source>
        <dbReference type="EMBL" id="SVC82785.1"/>
    </source>
</evidence>
<protein>
    <submittedName>
        <fullName evidence="2">Uncharacterized protein</fullName>
    </submittedName>
</protein>
<dbReference type="GO" id="GO:0009446">
    <property type="term" value="P:putrescine biosynthetic process"/>
    <property type="evidence" value="ECO:0007669"/>
    <property type="project" value="InterPro"/>
</dbReference>
<dbReference type="SUPFAM" id="SSF55909">
    <property type="entry name" value="Pentein"/>
    <property type="match status" value="1"/>
</dbReference>
<dbReference type="Pfam" id="PF04371">
    <property type="entry name" value="PAD_porph"/>
    <property type="match status" value="1"/>
</dbReference>
<gene>
    <name evidence="2" type="ORF">METZ01_LOCUS335639</name>
</gene>